<dbReference type="SUPFAM" id="SSF57667">
    <property type="entry name" value="beta-beta-alpha zinc fingers"/>
    <property type="match status" value="1"/>
</dbReference>
<keyword evidence="3" id="KW-1185">Reference proteome</keyword>
<proteinExistence type="predicted"/>
<dbReference type="EMBL" id="KK852538">
    <property type="protein sequence ID" value="KDR21805.1"/>
    <property type="molecule type" value="Genomic_DNA"/>
</dbReference>
<dbReference type="Pfam" id="PF13913">
    <property type="entry name" value="zf-C2HC_2"/>
    <property type="match status" value="1"/>
</dbReference>
<dbReference type="InParanoid" id="A0A067RMH5"/>
<accession>A0A067RMH5</accession>
<protein>
    <recommendedName>
        <fullName evidence="1">C2H2-type domain-containing protein</fullName>
    </recommendedName>
</protein>
<dbReference type="Proteomes" id="UP000027135">
    <property type="component" value="Unassembled WGS sequence"/>
</dbReference>
<dbReference type="InterPro" id="IPR036236">
    <property type="entry name" value="Znf_C2H2_sf"/>
</dbReference>
<evidence type="ECO:0000313" key="2">
    <source>
        <dbReference type="EMBL" id="KDR21805.1"/>
    </source>
</evidence>
<gene>
    <name evidence="2" type="ORF">L798_02607</name>
</gene>
<dbReference type="AlphaFoldDB" id="A0A067RMH5"/>
<dbReference type="InterPro" id="IPR013087">
    <property type="entry name" value="Znf_C2H2_type"/>
</dbReference>
<evidence type="ECO:0000313" key="3">
    <source>
        <dbReference type="Proteomes" id="UP000027135"/>
    </source>
</evidence>
<sequence length="98" mass="11253">MTAQITLSLITCEGKGVTDLVFNLHHATTPHSVIRSHACPCGRSYKQISSLNRHMRYECGQANKNQECYLCGRKYYRPDTLQEHFQNCLAKFRERSGC</sequence>
<dbReference type="Gene3D" id="3.30.160.60">
    <property type="entry name" value="Classic Zinc Finger"/>
    <property type="match status" value="1"/>
</dbReference>
<feature type="domain" description="C2H2-type" evidence="1">
    <location>
        <begin position="41"/>
        <end position="56"/>
    </location>
</feature>
<evidence type="ECO:0000259" key="1">
    <source>
        <dbReference type="Pfam" id="PF00096"/>
    </source>
</evidence>
<name>A0A067RMH5_ZOONE</name>
<dbReference type="Pfam" id="PF00096">
    <property type="entry name" value="zf-C2H2"/>
    <property type="match status" value="1"/>
</dbReference>
<organism evidence="2 3">
    <name type="scientific">Zootermopsis nevadensis</name>
    <name type="common">Dampwood termite</name>
    <dbReference type="NCBI Taxonomy" id="136037"/>
    <lineage>
        <taxon>Eukaryota</taxon>
        <taxon>Metazoa</taxon>
        <taxon>Ecdysozoa</taxon>
        <taxon>Arthropoda</taxon>
        <taxon>Hexapoda</taxon>
        <taxon>Insecta</taxon>
        <taxon>Pterygota</taxon>
        <taxon>Neoptera</taxon>
        <taxon>Polyneoptera</taxon>
        <taxon>Dictyoptera</taxon>
        <taxon>Blattodea</taxon>
        <taxon>Blattoidea</taxon>
        <taxon>Termitoidae</taxon>
        <taxon>Termopsidae</taxon>
        <taxon>Zootermopsis</taxon>
    </lineage>
</organism>
<reference evidence="2 3" key="1">
    <citation type="journal article" date="2014" name="Nat. Commun.">
        <title>Molecular traces of alternative social organization in a termite genome.</title>
        <authorList>
            <person name="Terrapon N."/>
            <person name="Li C."/>
            <person name="Robertson H.M."/>
            <person name="Ji L."/>
            <person name="Meng X."/>
            <person name="Booth W."/>
            <person name="Chen Z."/>
            <person name="Childers C.P."/>
            <person name="Glastad K.M."/>
            <person name="Gokhale K."/>
            <person name="Gowin J."/>
            <person name="Gronenberg W."/>
            <person name="Hermansen R.A."/>
            <person name="Hu H."/>
            <person name="Hunt B.G."/>
            <person name="Huylmans A.K."/>
            <person name="Khalil S.M."/>
            <person name="Mitchell R.D."/>
            <person name="Munoz-Torres M.C."/>
            <person name="Mustard J.A."/>
            <person name="Pan H."/>
            <person name="Reese J.T."/>
            <person name="Scharf M.E."/>
            <person name="Sun F."/>
            <person name="Vogel H."/>
            <person name="Xiao J."/>
            <person name="Yang W."/>
            <person name="Yang Z."/>
            <person name="Yang Z."/>
            <person name="Zhou J."/>
            <person name="Zhu J."/>
            <person name="Brent C.S."/>
            <person name="Elsik C.G."/>
            <person name="Goodisman M.A."/>
            <person name="Liberles D.A."/>
            <person name="Roe R.M."/>
            <person name="Vargo E.L."/>
            <person name="Vilcinskas A."/>
            <person name="Wang J."/>
            <person name="Bornberg-Bauer E."/>
            <person name="Korb J."/>
            <person name="Zhang G."/>
            <person name="Liebig J."/>
        </authorList>
    </citation>
    <scope>NUCLEOTIDE SEQUENCE [LARGE SCALE GENOMIC DNA]</scope>
    <source>
        <tissue evidence="2">Whole organism</tissue>
    </source>
</reference>